<name>A0A517V5Y8_9PLAN</name>
<gene>
    <name evidence="2" type="ORF">Pan161_00320</name>
</gene>
<proteinExistence type="predicted"/>
<dbReference type="AlphaFoldDB" id="A0A517V5Y8"/>
<reference evidence="2 3" key="1">
    <citation type="submission" date="2019-02" db="EMBL/GenBank/DDBJ databases">
        <title>Deep-cultivation of Planctomycetes and their phenomic and genomic characterization uncovers novel biology.</title>
        <authorList>
            <person name="Wiegand S."/>
            <person name="Jogler M."/>
            <person name="Boedeker C."/>
            <person name="Pinto D."/>
            <person name="Vollmers J."/>
            <person name="Rivas-Marin E."/>
            <person name="Kohn T."/>
            <person name="Peeters S.H."/>
            <person name="Heuer A."/>
            <person name="Rast P."/>
            <person name="Oberbeckmann S."/>
            <person name="Bunk B."/>
            <person name="Jeske O."/>
            <person name="Meyerdierks A."/>
            <person name="Storesund J.E."/>
            <person name="Kallscheuer N."/>
            <person name="Luecker S."/>
            <person name="Lage O.M."/>
            <person name="Pohl T."/>
            <person name="Merkel B.J."/>
            <person name="Hornburger P."/>
            <person name="Mueller R.-W."/>
            <person name="Bruemmer F."/>
            <person name="Labrenz M."/>
            <person name="Spormann A.M."/>
            <person name="Op den Camp H."/>
            <person name="Overmann J."/>
            <person name="Amann R."/>
            <person name="Jetten M.S.M."/>
            <person name="Mascher T."/>
            <person name="Medema M.H."/>
            <person name="Devos D.P."/>
            <person name="Kaster A.-K."/>
            <person name="Ovreas L."/>
            <person name="Rohde M."/>
            <person name="Galperin M.Y."/>
            <person name="Jogler C."/>
        </authorList>
    </citation>
    <scope>NUCLEOTIDE SEQUENCE [LARGE SCALE GENOMIC DNA]</scope>
    <source>
        <strain evidence="2 3">Pan161</strain>
    </source>
</reference>
<dbReference type="KEGG" id="gax:Pan161_00320"/>
<dbReference type="Proteomes" id="UP000316855">
    <property type="component" value="Chromosome"/>
</dbReference>
<dbReference type="RefSeq" id="WP_145223595.1">
    <property type="nucleotide sequence ID" value="NZ_CP036343.1"/>
</dbReference>
<keyword evidence="1" id="KW-0812">Transmembrane</keyword>
<evidence type="ECO:0000313" key="2">
    <source>
        <dbReference type="EMBL" id="QDT88416.1"/>
    </source>
</evidence>
<organism evidence="2 3">
    <name type="scientific">Gimesia algae</name>
    <dbReference type="NCBI Taxonomy" id="2527971"/>
    <lineage>
        <taxon>Bacteria</taxon>
        <taxon>Pseudomonadati</taxon>
        <taxon>Planctomycetota</taxon>
        <taxon>Planctomycetia</taxon>
        <taxon>Planctomycetales</taxon>
        <taxon>Planctomycetaceae</taxon>
        <taxon>Gimesia</taxon>
    </lineage>
</organism>
<sequence length="737" mass="83721">MNAVSALEPKWKQILHTPMSHLLRGRITGPQEPLEQLDTSDFPDNLVEVIREITDHLDGRLRWNVALRLAKSCSALLREGCAATQLVEQLSEPESIAALIRATRRIDWILNAPLPARLWPTVERIVVNQRVNSRAARQMLNRVCQTLQWQLDGGRTLEEIASQCGDAVALSGLVYETHSLGELLEYRLPESIMSVVLDVVQKSRLWPAEKRDVARELCAHFADGIDQGESETALIESFGAPKTAAKLIRRARLRNRPFHWRARRRAWQTAIVMLMIVLVPWSVVTVRLIVARPTIKFDMIQQLDDQSRTIPREERAWPLYLQGLSMSTKVDRIKSAKLNLAGMSEGPASKDWPDVKKYLKSHSQQIDMYLQAASRPALGFVNRPQANDFDEFRELNRPYELNPPGNTDFNISIPQADALRGNVIPQLTGAIHLAAEEGNAERCLQLLLARINVVEHFRQSSPWAIIQSSANGEAGRSALLAAQIVETYPKLFNDQQLKILFQKLQQMPIPPLNLIEPREQDIQNLLQHTYTDDGNGAGRFTVHGFQILKTLAGSSSEKRRLLLSTIPSLVSQDPREPDRSSWIPFQVKSGFLAMQIADRKEMRRELQYLNQLLSEAITNATPESEDAYSGEYQRLMDSPELRLKYLPAFLLMSPLESYNYMNFHKHSVTQRAEALVMLAADMYRREHGRYPESLQELVPDYFSEIPVDPQTGKPLRYQIKEGRPVVEAPNLPETTDD</sequence>
<dbReference type="OrthoDB" id="233038at2"/>
<feature type="transmembrane region" description="Helical" evidence="1">
    <location>
        <begin position="266"/>
        <end position="290"/>
    </location>
</feature>
<keyword evidence="1" id="KW-0472">Membrane</keyword>
<protein>
    <submittedName>
        <fullName evidence="2">Uncharacterized protein</fullName>
    </submittedName>
</protein>
<dbReference type="EMBL" id="CP036343">
    <property type="protein sequence ID" value="QDT88416.1"/>
    <property type="molecule type" value="Genomic_DNA"/>
</dbReference>
<accession>A0A517V5Y8</accession>
<evidence type="ECO:0000313" key="3">
    <source>
        <dbReference type="Proteomes" id="UP000316855"/>
    </source>
</evidence>
<keyword evidence="3" id="KW-1185">Reference proteome</keyword>
<evidence type="ECO:0000256" key="1">
    <source>
        <dbReference type="SAM" id="Phobius"/>
    </source>
</evidence>
<keyword evidence="1" id="KW-1133">Transmembrane helix</keyword>